<keyword evidence="2" id="KW-1185">Reference proteome</keyword>
<reference evidence="1 2" key="1">
    <citation type="submission" date="2024-05" db="EMBL/GenBank/DDBJ databases">
        <title>Roseateles sp. 2.12 16S ribosomal RNA gene Genome sequencing and assembly.</title>
        <authorList>
            <person name="Woo H."/>
        </authorList>
    </citation>
    <scope>NUCLEOTIDE SEQUENCE [LARGE SCALE GENOMIC DNA]</scope>
    <source>
        <strain evidence="1 2">2.12</strain>
    </source>
</reference>
<protein>
    <submittedName>
        <fullName evidence="1">DUF1631 family protein</fullName>
    </submittedName>
</protein>
<name>A0ABV0GID1_9BURK</name>
<proteinExistence type="predicted"/>
<gene>
    <name evidence="1" type="ORF">ABDJ40_18985</name>
</gene>
<dbReference type="InterPro" id="IPR012434">
    <property type="entry name" value="DUF1631"/>
</dbReference>
<sequence>MNQPESRLNPHLEAAFQRVRAAAEQAAERCAEGLGLAALSAGYAKRRDALLAAQYLFRENLPKFIQEFQASLRRQMAGEQRDKAAPAAKKAWGELSLMDDEQVDAMVAADRIGMAIGHQSEWELRDVESFLAGLSSSEGGLDRNPLRPELIAQALLDGIHSLTEEQDIRQALVDELTRAFTTEMRACYADIATLFRNRGLRQQDLRVRAMNPAGAMGGMGGPNSVAGDLGGPIGNSRFGGLGPAGQSGFGGVGTYGAPGYGAPMQGGGFGGGMNVPSGYGTGVGGYAPGYGGGYAPAGVMGSVDPQLMDLLRRLSSLPMPAGSGMTGTLTGGMGSGFGGSTVPGTLTGGAAGSAGMPLGAGEWGDDTVPGGALPLPPNLIHLHRDALRQAATGSLDHMVIDVVGSLFDHILSDAKVPPQMARLLAQLQLPVLRAALGDNTFFSSRRHPVRRFINRLASLACAYDDFAESPGKEFLEHVRALVHDVSGGDFERIEIYEQKLDDLEAFVSAQTAEVLQAHGDAAALVERKETDLRLQQRYAKQLAQNLAKVPMPDFLREFLSQTWSGAIVQASRHEGGSVDREKRFRQFGRDLVLSVQPKAPGPQRQAFLSALPRMMQTLNEGLDLIAWPEALRKPFIGQLLPVHAESLKGQGLSALDYNLLVKQLEAVFGIEAPKEQDLPPVQPDEFRDTESGEVDIDLAQGLNAKEASSLGLVQEASVDWKGEVDIDITAQEAPLQAVDISIDGLPSATEEPEPSSGVLLIDHLQLGFAYQMNTGEHWRKVRLAHISAGRSFFIFTQGHKHQQTVTMTARMLRKLCETGRLRAFENAYLLERATARARKQLAALNTQQ</sequence>
<dbReference type="Pfam" id="PF07793">
    <property type="entry name" value="DUF1631"/>
    <property type="match status" value="2"/>
</dbReference>
<accession>A0ABV0GID1</accession>
<dbReference type="EMBL" id="JBDPZC010000010">
    <property type="protein sequence ID" value="MEO3714858.1"/>
    <property type="molecule type" value="Genomic_DNA"/>
</dbReference>
<comment type="caution">
    <text evidence="1">The sequence shown here is derived from an EMBL/GenBank/DDBJ whole genome shotgun (WGS) entry which is preliminary data.</text>
</comment>
<organism evidence="1 2">
    <name type="scientific">Roseateles flavus</name>
    <dbReference type="NCBI Taxonomy" id="3149041"/>
    <lineage>
        <taxon>Bacteria</taxon>
        <taxon>Pseudomonadati</taxon>
        <taxon>Pseudomonadota</taxon>
        <taxon>Betaproteobacteria</taxon>
        <taxon>Burkholderiales</taxon>
        <taxon>Sphaerotilaceae</taxon>
        <taxon>Roseateles</taxon>
    </lineage>
</organism>
<evidence type="ECO:0000313" key="1">
    <source>
        <dbReference type="EMBL" id="MEO3714858.1"/>
    </source>
</evidence>
<dbReference type="Proteomes" id="UP001462640">
    <property type="component" value="Unassembled WGS sequence"/>
</dbReference>
<dbReference type="RefSeq" id="WP_347611959.1">
    <property type="nucleotide sequence ID" value="NZ_JBDPZC010000010.1"/>
</dbReference>
<evidence type="ECO:0000313" key="2">
    <source>
        <dbReference type="Proteomes" id="UP001462640"/>
    </source>
</evidence>